<feature type="non-terminal residue" evidence="2">
    <location>
        <position position="1"/>
    </location>
</feature>
<proteinExistence type="predicted"/>
<gene>
    <name evidence="2" type="ORF">M9458_042096</name>
</gene>
<evidence type="ECO:0000313" key="2">
    <source>
        <dbReference type="EMBL" id="KAL0162700.1"/>
    </source>
</evidence>
<dbReference type="EMBL" id="JAMKFB020000021">
    <property type="protein sequence ID" value="KAL0162700.1"/>
    <property type="molecule type" value="Genomic_DNA"/>
</dbReference>
<dbReference type="AlphaFoldDB" id="A0ABD0NND4"/>
<feature type="non-terminal residue" evidence="2">
    <location>
        <position position="66"/>
    </location>
</feature>
<organism evidence="2 3">
    <name type="scientific">Cirrhinus mrigala</name>
    <name type="common">Mrigala</name>
    <dbReference type="NCBI Taxonomy" id="683832"/>
    <lineage>
        <taxon>Eukaryota</taxon>
        <taxon>Metazoa</taxon>
        <taxon>Chordata</taxon>
        <taxon>Craniata</taxon>
        <taxon>Vertebrata</taxon>
        <taxon>Euteleostomi</taxon>
        <taxon>Actinopterygii</taxon>
        <taxon>Neopterygii</taxon>
        <taxon>Teleostei</taxon>
        <taxon>Ostariophysi</taxon>
        <taxon>Cypriniformes</taxon>
        <taxon>Cyprinidae</taxon>
        <taxon>Labeoninae</taxon>
        <taxon>Labeonini</taxon>
        <taxon>Cirrhinus</taxon>
    </lineage>
</organism>
<evidence type="ECO:0000313" key="3">
    <source>
        <dbReference type="Proteomes" id="UP001529510"/>
    </source>
</evidence>
<evidence type="ECO:0000256" key="1">
    <source>
        <dbReference type="SAM" id="MobiDB-lite"/>
    </source>
</evidence>
<protein>
    <submittedName>
        <fullName evidence="2">Uncharacterized protein</fullName>
    </submittedName>
</protein>
<name>A0ABD0NND4_CIRMR</name>
<reference evidence="2 3" key="1">
    <citation type="submission" date="2024-05" db="EMBL/GenBank/DDBJ databases">
        <title>Genome sequencing and assembly of Indian major carp, Cirrhinus mrigala (Hamilton, 1822).</title>
        <authorList>
            <person name="Mohindra V."/>
            <person name="Chowdhury L.M."/>
            <person name="Lal K."/>
            <person name="Jena J.K."/>
        </authorList>
    </citation>
    <scope>NUCLEOTIDE SEQUENCE [LARGE SCALE GENOMIC DNA]</scope>
    <source>
        <strain evidence="2">CM1030</strain>
        <tissue evidence="2">Blood</tissue>
    </source>
</reference>
<keyword evidence="3" id="KW-1185">Reference proteome</keyword>
<feature type="region of interest" description="Disordered" evidence="1">
    <location>
        <begin position="46"/>
        <end position="66"/>
    </location>
</feature>
<dbReference type="Proteomes" id="UP001529510">
    <property type="component" value="Unassembled WGS sequence"/>
</dbReference>
<comment type="caution">
    <text evidence="2">The sequence shown here is derived from an EMBL/GenBank/DDBJ whole genome shotgun (WGS) entry which is preliminary data.</text>
</comment>
<sequence length="66" mass="6963">IYPKIPPNLPLPPPLLDFVYSSTLLPLVPASPPIYGVGLPRVCQSPSVSGLEDPSSPPPASESWTL</sequence>
<accession>A0ABD0NND4</accession>